<proteinExistence type="predicted"/>
<gene>
    <name evidence="1" type="ORF">MENT_LOCUS37692</name>
</gene>
<reference evidence="1 2" key="1">
    <citation type="submission" date="2020-08" db="EMBL/GenBank/DDBJ databases">
        <authorList>
            <person name="Koutsovoulos G."/>
            <person name="Danchin GJ E."/>
        </authorList>
    </citation>
    <scope>NUCLEOTIDE SEQUENCE [LARGE SCALE GENOMIC DNA]</scope>
</reference>
<protein>
    <submittedName>
        <fullName evidence="1">Uncharacterized protein</fullName>
    </submittedName>
</protein>
<evidence type="ECO:0000313" key="1">
    <source>
        <dbReference type="EMBL" id="CAD2185277.1"/>
    </source>
</evidence>
<comment type="caution">
    <text evidence="1">The sequence shown here is derived from an EMBL/GenBank/DDBJ whole genome shotgun (WGS) entry which is preliminary data.</text>
</comment>
<dbReference type="EMBL" id="CAJEWN010000539">
    <property type="protein sequence ID" value="CAD2185277.1"/>
    <property type="molecule type" value="Genomic_DNA"/>
</dbReference>
<organism evidence="1 2">
    <name type="scientific">Meloidogyne enterolobii</name>
    <name type="common">Root-knot nematode worm</name>
    <name type="synonym">Meloidogyne mayaguensis</name>
    <dbReference type="NCBI Taxonomy" id="390850"/>
    <lineage>
        <taxon>Eukaryota</taxon>
        <taxon>Metazoa</taxon>
        <taxon>Ecdysozoa</taxon>
        <taxon>Nematoda</taxon>
        <taxon>Chromadorea</taxon>
        <taxon>Rhabditida</taxon>
        <taxon>Tylenchina</taxon>
        <taxon>Tylenchomorpha</taxon>
        <taxon>Tylenchoidea</taxon>
        <taxon>Meloidogynidae</taxon>
        <taxon>Meloidogyninae</taxon>
        <taxon>Meloidogyne</taxon>
    </lineage>
</organism>
<name>A0A6V7WE45_MELEN</name>
<evidence type="ECO:0000313" key="2">
    <source>
        <dbReference type="Proteomes" id="UP000580250"/>
    </source>
</evidence>
<sequence>MIKVLNQKQYTRAGTRKFRIGNLAGMRDYSRVSYSNKVFKNYSVIYGSPQM</sequence>
<dbReference type="Proteomes" id="UP000580250">
    <property type="component" value="Unassembled WGS sequence"/>
</dbReference>
<dbReference type="AlphaFoldDB" id="A0A6V7WE45"/>
<accession>A0A6V7WE45</accession>